<feature type="signal peptide" evidence="1">
    <location>
        <begin position="1"/>
        <end position="19"/>
    </location>
</feature>
<keyword evidence="3" id="KW-1185">Reference proteome</keyword>
<feature type="chain" id="PRO_5042156416" evidence="1">
    <location>
        <begin position="20"/>
        <end position="196"/>
    </location>
</feature>
<evidence type="ECO:0000313" key="3">
    <source>
        <dbReference type="Proteomes" id="UP001204445"/>
    </source>
</evidence>
<dbReference type="Pfam" id="PF20360">
    <property type="entry name" value="DUF6655"/>
    <property type="match status" value="1"/>
</dbReference>
<dbReference type="InterPro" id="IPR046596">
    <property type="entry name" value="DUF6655"/>
</dbReference>
<comment type="caution">
    <text evidence="2">The sequence shown here is derived from an EMBL/GenBank/DDBJ whole genome shotgun (WGS) entry which is preliminary data.</text>
</comment>
<dbReference type="EMBL" id="JANUCT010000010">
    <property type="protein sequence ID" value="MCS3903621.1"/>
    <property type="molecule type" value="Genomic_DNA"/>
</dbReference>
<sequence length="196" mass="21232">MTYRLVVILLLGTALLGCTSTKQTLPARSATEQLLISGAADAAARKLTLELPADTRVWLQTSRFKDGDGQYAVGAIRQHLLEQDLRMARSADSADVIVEVRAGALSIDERRTLFGTPSIEVPVPFATAPELPELPLFKKEQQEGVAKIAAFAYDADDGALIASTDPTFGFSNLTRWRVLLFVSWTTSDLIPAGARD</sequence>
<evidence type="ECO:0000256" key="1">
    <source>
        <dbReference type="SAM" id="SignalP"/>
    </source>
</evidence>
<dbReference type="PROSITE" id="PS51257">
    <property type="entry name" value="PROKAR_LIPOPROTEIN"/>
    <property type="match status" value="1"/>
</dbReference>
<dbReference type="AlphaFoldDB" id="A0AAE3HJR3"/>
<gene>
    <name evidence="2" type="ORF">J2T55_001650</name>
</gene>
<proteinExistence type="predicted"/>
<organism evidence="2 3">
    <name type="scientific">Methylohalomonas lacus</name>
    <dbReference type="NCBI Taxonomy" id="398773"/>
    <lineage>
        <taxon>Bacteria</taxon>
        <taxon>Pseudomonadati</taxon>
        <taxon>Pseudomonadota</taxon>
        <taxon>Gammaproteobacteria</taxon>
        <taxon>Methylohalomonadales</taxon>
        <taxon>Methylohalomonadaceae</taxon>
        <taxon>Methylohalomonas</taxon>
    </lineage>
</organism>
<dbReference type="RefSeq" id="WP_259055525.1">
    <property type="nucleotide sequence ID" value="NZ_JANUCT010000010.1"/>
</dbReference>
<keyword evidence="1" id="KW-0732">Signal</keyword>
<reference evidence="2" key="1">
    <citation type="submission" date="2022-08" db="EMBL/GenBank/DDBJ databases">
        <title>Genomic Encyclopedia of Type Strains, Phase III (KMG-III): the genomes of soil and plant-associated and newly described type strains.</title>
        <authorList>
            <person name="Whitman W."/>
        </authorList>
    </citation>
    <scope>NUCLEOTIDE SEQUENCE</scope>
    <source>
        <strain evidence="2">HMT 1</strain>
    </source>
</reference>
<evidence type="ECO:0000313" key="2">
    <source>
        <dbReference type="EMBL" id="MCS3903621.1"/>
    </source>
</evidence>
<protein>
    <submittedName>
        <fullName evidence="2">Uncharacterized protein</fullName>
    </submittedName>
</protein>
<name>A0AAE3HJR3_9GAMM</name>
<dbReference type="Proteomes" id="UP001204445">
    <property type="component" value="Unassembled WGS sequence"/>
</dbReference>
<accession>A0AAE3HJR3</accession>